<feature type="domain" description="Cupin type-2" evidence="1">
    <location>
        <begin position="41"/>
        <end position="106"/>
    </location>
</feature>
<dbReference type="InterPro" id="IPR013096">
    <property type="entry name" value="Cupin_2"/>
</dbReference>
<protein>
    <recommendedName>
        <fullName evidence="1">Cupin type-2 domain-containing protein</fullName>
    </recommendedName>
</protein>
<dbReference type="CDD" id="cd02214">
    <property type="entry name" value="cupin_MJ1618"/>
    <property type="match status" value="1"/>
</dbReference>
<dbReference type="RefSeq" id="WP_053378650.1">
    <property type="nucleotide sequence ID" value="NZ_CP011801.1"/>
</dbReference>
<evidence type="ECO:0000259" key="1">
    <source>
        <dbReference type="Pfam" id="PF07883"/>
    </source>
</evidence>
<sequence>MLTRTLSDCEEFVAGDHTVLRELLHPDKQAAKVGYSLAHGKLAAGRRSKWHVLKSSEVYYFIAGEGTFAIDGERCSVTAGSMVYVPPGAKQSLENTGTGDVEFLCLVDPAWRMEDESILE</sequence>
<dbReference type="Proteomes" id="UP000069205">
    <property type="component" value="Chromosome"/>
</dbReference>
<dbReference type="InterPro" id="IPR052044">
    <property type="entry name" value="PKS_Associated_Protein"/>
</dbReference>
<organism evidence="2 3">
    <name type="scientific">Nitrospira moscoviensis</name>
    <dbReference type="NCBI Taxonomy" id="42253"/>
    <lineage>
        <taxon>Bacteria</taxon>
        <taxon>Pseudomonadati</taxon>
        <taxon>Nitrospirota</taxon>
        <taxon>Nitrospiria</taxon>
        <taxon>Nitrospirales</taxon>
        <taxon>Nitrospiraceae</taxon>
        <taxon>Nitrospira</taxon>
    </lineage>
</organism>
<dbReference type="PANTHER" id="PTHR36114:SF1">
    <property type="entry name" value="16.7 KDA PROTEIN IN WHIE LOCUS"/>
    <property type="match status" value="1"/>
</dbReference>
<proteinExistence type="predicted"/>
<dbReference type="InterPro" id="IPR014710">
    <property type="entry name" value="RmlC-like_jellyroll"/>
</dbReference>
<name>A0A0K2G8V7_NITMO</name>
<dbReference type="SUPFAM" id="SSF51182">
    <property type="entry name" value="RmlC-like cupins"/>
    <property type="match status" value="1"/>
</dbReference>
<dbReference type="InterPro" id="IPR011051">
    <property type="entry name" value="RmlC_Cupin_sf"/>
</dbReference>
<accession>A0A0K2G8V7</accession>
<dbReference type="PATRIC" id="fig|42253.5.peg.841"/>
<dbReference type="Pfam" id="PF07883">
    <property type="entry name" value="Cupin_2"/>
    <property type="match status" value="1"/>
</dbReference>
<gene>
    <name evidence="2" type="ORF">NITMOv2_0859</name>
</gene>
<dbReference type="AlphaFoldDB" id="A0A0K2G8V7"/>
<dbReference type="Gene3D" id="2.60.120.10">
    <property type="entry name" value="Jelly Rolls"/>
    <property type="match status" value="1"/>
</dbReference>
<reference evidence="2 3" key="1">
    <citation type="journal article" date="2015" name="Proc. Natl. Acad. Sci. U.S.A.">
        <title>Expanded metabolic versatility of ubiquitous nitrite-oxidizing bacteria from the genus Nitrospira.</title>
        <authorList>
            <person name="Koch H."/>
            <person name="Lucker S."/>
            <person name="Albertsen M."/>
            <person name="Kitzinger K."/>
            <person name="Herbold C."/>
            <person name="Spieck E."/>
            <person name="Nielsen P.H."/>
            <person name="Wagner M."/>
            <person name="Daims H."/>
        </authorList>
    </citation>
    <scope>NUCLEOTIDE SEQUENCE [LARGE SCALE GENOMIC DNA]</scope>
    <source>
        <strain evidence="2 3">NSP M-1</strain>
    </source>
</reference>
<evidence type="ECO:0000313" key="3">
    <source>
        <dbReference type="Proteomes" id="UP000069205"/>
    </source>
</evidence>
<dbReference type="PANTHER" id="PTHR36114">
    <property type="entry name" value="16.7 KDA PROTEIN IN WHIE LOCUS"/>
    <property type="match status" value="1"/>
</dbReference>
<dbReference type="EMBL" id="CP011801">
    <property type="protein sequence ID" value="ALA57294.1"/>
    <property type="molecule type" value="Genomic_DNA"/>
</dbReference>
<keyword evidence="3" id="KW-1185">Reference proteome</keyword>
<dbReference type="OrthoDB" id="9797047at2"/>
<evidence type="ECO:0000313" key="2">
    <source>
        <dbReference type="EMBL" id="ALA57294.1"/>
    </source>
</evidence>
<dbReference type="STRING" id="42253.NITMOv2_0859"/>
<dbReference type="KEGG" id="nmv:NITMOv2_0859"/>